<accession>T0CS04</accession>
<dbReference type="InterPro" id="IPR050680">
    <property type="entry name" value="YpeA/RimI_acetyltransf"/>
</dbReference>
<keyword evidence="2" id="KW-0012">Acyltransferase</keyword>
<organism evidence="3 4">
    <name type="scientific">Alicyclobacillus acidoterrestris (strain ATCC 49025 / DSM 3922 / CIP 106132 / NCIMB 13137 / GD3B)</name>
    <dbReference type="NCBI Taxonomy" id="1356854"/>
    <lineage>
        <taxon>Bacteria</taxon>
        <taxon>Bacillati</taxon>
        <taxon>Bacillota</taxon>
        <taxon>Bacilli</taxon>
        <taxon>Bacillales</taxon>
        <taxon>Alicyclobacillaceae</taxon>
        <taxon>Alicyclobacillus</taxon>
    </lineage>
</organism>
<dbReference type="KEGG" id="aaco:K1I37_14300"/>
<evidence type="ECO:0000313" key="4">
    <source>
        <dbReference type="Proteomes" id="UP000829401"/>
    </source>
</evidence>
<dbReference type="eggNOG" id="COG0456">
    <property type="taxonomic scope" value="Bacteria"/>
</dbReference>
<reference evidence="4" key="1">
    <citation type="journal article" date="2022" name="G3 (Bethesda)">
        <title>Unveiling the complete genome sequence of Alicyclobacillus acidoterrestris DSM 3922T, a taint-producing strain.</title>
        <authorList>
            <person name="Leonardo I.C."/>
            <person name="Barreto Crespo M.T."/>
            <person name="Gaspar F.B."/>
        </authorList>
    </citation>
    <scope>NUCLEOTIDE SEQUENCE [LARGE SCALE GENOMIC DNA]</scope>
    <source>
        <strain evidence="4">DSM 3922</strain>
    </source>
</reference>
<dbReference type="PANTHER" id="PTHR43420:SF47">
    <property type="entry name" value="N-ACETYLTRANSFERASE DOMAIN-CONTAINING PROTEIN"/>
    <property type="match status" value="1"/>
</dbReference>
<dbReference type="PANTHER" id="PTHR43420">
    <property type="entry name" value="ACETYLTRANSFERASE"/>
    <property type="match status" value="1"/>
</dbReference>
<dbReference type="SUPFAM" id="SSF55729">
    <property type="entry name" value="Acyl-CoA N-acyltransferases (Nat)"/>
    <property type="match status" value="1"/>
</dbReference>
<protein>
    <submittedName>
        <fullName evidence="3">GNAT family N-acetyltransferase</fullName>
    </submittedName>
</protein>
<dbReference type="Proteomes" id="UP000829401">
    <property type="component" value="Chromosome"/>
</dbReference>
<dbReference type="InterPro" id="IPR000182">
    <property type="entry name" value="GNAT_dom"/>
</dbReference>
<dbReference type="Pfam" id="PF13673">
    <property type="entry name" value="Acetyltransf_10"/>
    <property type="match status" value="1"/>
</dbReference>
<sequence length="157" mass="18013">MITFRFATVSDTNLIHEITQDAWEAYKNIPGSSSALNETPEQIRTMLATNDSTAVLGYADSEPVLSVRLHLEDNYLLFSRLGVRKAHQGRGYARMALAWLDEYAKLNHINEIRCTVRASIRRNVQLYESVGYRRISEELLEKENGVTLMVWTMTKNM</sequence>
<dbReference type="STRING" id="1356854.N007_15550"/>
<dbReference type="GO" id="GO:0016747">
    <property type="term" value="F:acyltransferase activity, transferring groups other than amino-acyl groups"/>
    <property type="evidence" value="ECO:0007669"/>
    <property type="project" value="InterPro"/>
</dbReference>
<dbReference type="PROSITE" id="PS51186">
    <property type="entry name" value="GNAT"/>
    <property type="match status" value="1"/>
</dbReference>
<dbReference type="Gene3D" id="3.40.630.30">
    <property type="match status" value="1"/>
</dbReference>
<name>T0CS04_ALIAG</name>
<gene>
    <name evidence="3" type="ORF">K1I37_14300</name>
</gene>
<dbReference type="RefSeq" id="WP_021298279.1">
    <property type="nucleotide sequence ID" value="NZ_AURB01000182.1"/>
</dbReference>
<accession>A0A9E6ZLX8</accession>
<proteinExistence type="predicted"/>
<dbReference type="AlphaFoldDB" id="T0CS04"/>
<dbReference type="InterPro" id="IPR016181">
    <property type="entry name" value="Acyl_CoA_acyltransferase"/>
</dbReference>
<dbReference type="CDD" id="cd04301">
    <property type="entry name" value="NAT_SF"/>
    <property type="match status" value="1"/>
</dbReference>
<evidence type="ECO:0000256" key="1">
    <source>
        <dbReference type="ARBA" id="ARBA00022679"/>
    </source>
</evidence>
<dbReference type="OrthoDB" id="2594246at2"/>
<keyword evidence="4" id="KW-1185">Reference proteome</keyword>
<evidence type="ECO:0000313" key="3">
    <source>
        <dbReference type="EMBL" id="UNO47849.1"/>
    </source>
</evidence>
<keyword evidence="1" id="KW-0808">Transferase</keyword>
<dbReference type="EMBL" id="CP080467">
    <property type="protein sequence ID" value="UNO47849.1"/>
    <property type="molecule type" value="Genomic_DNA"/>
</dbReference>
<evidence type="ECO:0000256" key="2">
    <source>
        <dbReference type="ARBA" id="ARBA00023315"/>
    </source>
</evidence>